<protein>
    <submittedName>
        <fullName evidence="3">S8/S53 family peptidase</fullName>
    </submittedName>
</protein>
<feature type="signal peptide" evidence="1">
    <location>
        <begin position="1"/>
        <end position="24"/>
    </location>
</feature>
<dbReference type="AlphaFoldDB" id="A0A974A495"/>
<accession>A0A974A495</accession>
<evidence type="ECO:0000256" key="1">
    <source>
        <dbReference type="SAM" id="SignalP"/>
    </source>
</evidence>
<dbReference type="SUPFAM" id="SSF52743">
    <property type="entry name" value="Subtilisin-like"/>
    <property type="match status" value="1"/>
</dbReference>
<evidence type="ECO:0000313" key="3">
    <source>
        <dbReference type="EMBL" id="NVI49256.1"/>
    </source>
</evidence>
<dbReference type="GO" id="GO:0006508">
    <property type="term" value="P:proteolysis"/>
    <property type="evidence" value="ECO:0007669"/>
    <property type="project" value="InterPro"/>
</dbReference>
<dbReference type="InterPro" id="IPR000209">
    <property type="entry name" value="Peptidase_S8/S53_dom"/>
</dbReference>
<feature type="chain" id="PRO_5037570745" evidence="1">
    <location>
        <begin position="25"/>
        <end position="706"/>
    </location>
</feature>
<dbReference type="GO" id="GO:0004252">
    <property type="term" value="F:serine-type endopeptidase activity"/>
    <property type="evidence" value="ECO:0007669"/>
    <property type="project" value="InterPro"/>
</dbReference>
<evidence type="ECO:0000259" key="2">
    <source>
        <dbReference type="Pfam" id="PF00082"/>
    </source>
</evidence>
<sequence length="706" mass="75792">MRYFAGITILSLFVSSALPVASVAQDKKPLPESGKVSQSFDPTKRTAPGVVVSFEGGNAGQNMAAVLTVAARAGLLASRPYTVGPSDNLCKIIVSLGYPPPCEPFLQVLGLMNPGDKQQALLYKLQPNQTILVPDVGLVKYRSSISYSKTIEREVARSKAVLSNWGDLNAKLTEGLENNLTAGNKGAVDFDAFQLFFKTQSDIQSADFASNIIDLKSTAISFDMLRLQRPPAKAYAAMPLQALRDSCKTGAPIAEPYDYVTLAEPDLDAQTAVERGLPDSSAPVTVTLIDVPLTKAPNLYPSFGDTAPAKDWMCQWVEFKSGLHHSTHMAGIIASNGQYGFQGLSKGAKVDAFEWGTVSSEDKIEPSSADRHIRLGDEIQARSYDPLPLNVFVAAVSFDQWEFALQYGQLPQENMRFVRTLERRIKQYGPFLVAAAGQTADGTAGEALYNTTPLFPMNLGDLPSVLVVTACGPCGVANTRLMPSANFGAGDRKFVHIAAPGGENVPGWVSEKAISATPGTSQAAAYVAGVATAMISNFPQSYKEGSALKARLQVTSRPLTGSFGVPHPDNPKINAGVVDPILALLNPTKHWLKQNGKWRDVKLAPANAFDFRDSTSAEDVRVRLRDVRRIYRMPGAGASRWTLYVDYAAPTDAVANEIKRLGPLQALSGSTAIAQFCGASGTTALRLEEVDDLVVAKQGFRPADCK</sequence>
<dbReference type="Gene3D" id="3.40.50.200">
    <property type="entry name" value="Peptidase S8/S53 domain"/>
    <property type="match status" value="1"/>
</dbReference>
<reference evidence="3" key="1">
    <citation type="submission" date="2020-06" db="EMBL/GenBank/DDBJ databases">
        <title>Whole Genome Sequence of Bradyrhizobium sp. Strain 1S1.</title>
        <authorList>
            <person name="Bromfield E.S.P."/>
            <person name="Cloutier S."/>
        </authorList>
    </citation>
    <scope>NUCLEOTIDE SEQUENCE [LARGE SCALE GENOMIC DNA]</scope>
    <source>
        <strain evidence="3">1S1</strain>
    </source>
</reference>
<comment type="caution">
    <text evidence="3">The sequence shown here is derived from an EMBL/GenBank/DDBJ whole genome shotgun (WGS) entry which is preliminary data.</text>
</comment>
<dbReference type="Pfam" id="PF00082">
    <property type="entry name" value="Peptidase_S8"/>
    <property type="match status" value="1"/>
</dbReference>
<name>A0A974A495_9BRAD</name>
<organism evidence="3">
    <name type="scientific">Bradyrhizobium septentrionale</name>
    <dbReference type="NCBI Taxonomy" id="1404411"/>
    <lineage>
        <taxon>Bacteria</taxon>
        <taxon>Pseudomonadati</taxon>
        <taxon>Pseudomonadota</taxon>
        <taxon>Alphaproteobacteria</taxon>
        <taxon>Hyphomicrobiales</taxon>
        <taxon>Nitrobacteraceae</taxon>
        <taxon>Bradyrhizobium</taxon>
    </lineage>
</organism>
<dbReference type="InterPro" id="IPR036852">
    <property type="entry name" value="Peptidase_S8/S53_dom_sf"/>
</dbReference>
<dbReference type="RefSeq" id="WP_166213754.1">
    <property type="nucleotide sequence ID" value="NZ_CP088285.1"/>
</dbReference>
<feature type="domain" description="Peptidase S8/S53" evidence="2">
    <location>
        <begin position="284"/>
        <end position="557"/>
    </location>
</feature>
<dbReference type="EMBL" id="JAAOLE020000001">
    <property type="protein sequence ID" value="NVI49256.1"/>
    <property type="molecule type" value="Genomic_DNA"/>
</dbReference>
<gene>
    <name evidence="3" type="ORF">HAP48_041745</name>
</gene>
<dbReference type="CDD" id="cd00306">
    <property type="entry name" value="Peptidases_S8_S53"/>
    <property type="match status" value="1"/>
</dbReference>
<proteinExistence type="predicted"/>
<keyword evidence="1" id="KW-0732">Signal</keyword>